<name>A0ACB8CZ34_DERSI</name>
<accession>A0ACB8CZ34</accession>
<comment type="caution">
    <text evidence="1">The sequence shown here is derived from an EMBL/GenBank/DDBJ whole genome shotgun (WGS) entry which is preliminary data.</text>
</comment>
<dbReference type="EMBL" id="CM023473">
    <property type="protein sequence ID" value="KAH7954409.1"/>
    <property type="molecule type" value="Genomic_DNA"/>
</dbReference>
<proteinExistence type="predicted"/>
<keyword evidence="2" id="KW-1185">Reference proteome</keyword>
<evidence type="ECO:0000313" key="2">
    <source>
        <dbReference type="Proteomes" id="UP000821865"/>
    </source>
</evidence>
<evidence type="ECO:0000313" key="1">
    <source>
        <dbReference type="EMBL" id="KAH7954409.1"/>
    </source>
</evidence>
<gene>
    <name evidence="1" type="ORF">HPB49_018262</name>
</gene>
<reference evidence="1" key="1">
    <citation type="submission" date="2020-05" db="EMBL/GenBank/DDBJ databases">
        <title>Large-scale comparative analyses of tick genomes elucidate their genetic diversity and vector capacities.</title>
        <authorList>
            <person name="Jia N."/>
            <person name="Wang J."/>
            <person name="Shi W."/>
            <person name="Du L."/>
            <person name="Sun Y."/>
            <person name="Zhan W."/>
            <person name="Jiang J."/>
            <person name="Wang Q."/>
            <person name="Zhang B."/>
            <person name="Ji P."/>
            <person name="Sakyi L.B."/>
            <person name="Cui X."/>
            <person name="Yuan T."/>
            <person name="Jiang B."/>
            <person name="Yang W."/>
            <person name="Lam T.T.-Y."/>
            <person name="Chang Q."/>
            <person name="Ding S."/>
            <person name="Wang X."/>
            <person name="Zhu J."/>
            <person name="Ruan X."/>
            <person name="Zhao L."/>
            <person name="Wei J."/>
            <person name="Que T."/>
            <person name="Du C."/>
            <person name="Cheng J."/>
            <person name="Dai P."/>
            <person name="Han X."/>
            <person name="Huang E."/>
            <person name="Gao Y."/>
            <person name="Liu J."/>
            <person name="Shao H."/>
            <person name="Ye R."/>
            <person name="Li L."/>
            <person name="Wei W."/>
            <person name="Wang X."/>
            <person name="Wang C."/>
            <person name="Yang T."/>
            <person name="Huo Q."/>
            <person name="Li W."/>
            <person name="Guo W."/>
            <person name="Chen H."/>
            <person name="Zhou L."/>
            <person name="Ni X."/>
            <person name="Tian J."/>
            <person name="Zhou Y."/>
            <person name="Sheng Y."/>
            <person name="Liu T."/>
            <person name="Pan Y."/>
            <person name="Xia L."/>
            <person name="Li J."/>
            <person name="Zhao F."/>
            <person name="Cao W."/>
        </authorList>
    </citation>
    <scope>NUCLEOTIDE SEQUENCE</scope>
    <source>
        <strain evidence="1">Dsil-2018</strain>
    </source>
</reference>
<protein>
    <submittedName>
        <fullName evidence="1">Uncharacterized protein</fullName>
    </submittedName>
</protein>
<dbReference type="Proteomes" id="UP000821865">
    <property type="component" value="Chromosome 4"/>
</dbReference>
<organism evidence="1 2">
    <name type="scientific">Dermacentor silvarum</name>
    <name type="common">Tick</name>
    <dbReference type="NCBI Taxonomy" id="543639"/>
    <lineage>
        <taxon>Eukaryota</taxon>
        <taxon>Metazoa</taxon>
        <taxon>Ecdysozoa</taxon>
        <taxon>Arthropoda</taxon>
        <taxon>Chelicerata</taxon>
        <taxon>Arachnida</taxon>
        <taxon>Acari</taxon>
        <taxon>Parasitiformes</taxon>
        <taxon>Ixodida</taxon>
        <taxon>Ixodoidea</taxon>
        <taxon>Ixodidae</taxon>
        <taxon>Rhipicephalinae</taxon>
        <taxon>Dermacentor</taxon>
    </lineage>
</organism>
<sequence>MIASYVMMPDIVLSCSDTELEPAAAHPVSIDLNADCEINEAANASGQVKLDALSQCFVEVYSKAIQAGLKATTKYAKVQASRTVKEVGSGSGPPTQQPTASKTTSGIRPSRSAEDVDHNRNPDTGDIRTVLAALHYNENADKGQAMTQSGELRWKVKHPKARNGEASVSSLKQEPTYGYVNRLFCTLEEYVNGGTLYVLPAKPPHVASSSGPVDKTSLVQSHLSRFGKQ</sequence>